<evidence type="ECO:0000313" key="9">
    <source>
        <dbReference type="Proteomes" id="UP000256970"/>
    </source>
</evidence>
<evidence type="ECO:0000256" key="4">
    <source>
        <dbReference type="ARBA" id="ARBA00023134"/>
    </source>
</evidence>
<keyword evidence="9" id="KW-1185">Reference proteome</keyword>
<evidence type="ECO:0000259" key="7">
    <source>
        <dbReference type="SMART" id="SM00865"/>
    </source>
</evidence>
<sequence>MPRELITVQVGQCGNQIGCRFWELALREHAAYNPSGVYDDALSSFFRNVDQRQQPPLNLPVGSGMGAIQNLKARAVVVDMEEGVIQHMLKGPLSQLFDSQQLLYDVSGAGNNWAHGHHGYGPQYREALLGRLQAAAEAADSLQGFLLLHSLGGGTGSGLGTYLLGLLEDEFPEVFRFSAPVFPSEDDHVVTSPYNAALAATCLVESASCVLPVENQALGAIAGRLEAATAKGTAAAGSSLGGPGAAKAGSSGKPAGGNAAAWDAMNGIAANLLLHLTSSVRFEGTLNTDLNDITMNLVPFPRMHFLLSSLAPLAAPKDMAQLAAPRNVDQLFSDAFSRESQLLAADPRSATCLATALMMRGRLSLSDAQRNIARLRPSLKMAHWNTEGFKLGLCSQPPVGLPYSLLCLSNNCCIADTFSALMARFDKLYKRKIFVHHYTEYMEASGFEAAAECLNGLIADYRQADGAGPAPVTRMRPRGLSFL</sequence>
<dbReference type="InterPro" id="IPR003008">
    <property type="entry name" value="Tubulin_FtsZ_GTPase"/>
</dbReference>
<dbReference type="SUPFAM" id="SSF55307">
    <property type="entry name" value="Tubulin C-terminal domain-like"/>
    <property type="match status" value="1"/>
</dbReference>
<dbReference type="SMART" id="SM00864">
    <property type="entry name" value="Tubulin"/>
    <property type="match status" value="1"/>
</dbReference>
<dbReference type="InterPro" id="IPR017975">
    <property type="entry name" value="Tubulin_CS"/>
</dbReference>
<dbReference type="PRINTS" id="PR01161">
    <property type="entry name" value="TUBULIN"/>
</dbReference>
<reference evidence="8 9" key="1">
    <citation type="submission" date="2016-10" db="EMBL/GenBank/DDBJ databases">
        <authorList>
            <person name="Cai Z."/>
        </authorList>
    </citation>
    <scope>NUCLEOTIDE SEQUENCE [LARGE SCALE GENOMIC DNA]</scope>
</reference>
<feature type="domain" description="Tubulin/FtsZ 2-layer sandwich" evidence="7">
    <location>
        <begin position="286"/>
        <end position="423"/>
    </location>
</feature>
<gene>
    <name evidence="8" type="ORF">BQ4739_LOCUS17325</name>
</gene>
<dbReference type="Pfam" id="PF00091">
    <property type="entry name" value="Tubulin"/>
    <property type="match status" value="1"/>
</dbReference>
<dbReference type="SUPFAM" id="SSF52490">
    <property type="entry name" value="Tubulin nucleotide-binding domain-like"/>
    <property type="match status" value="1"/>
</dbReference>
<dbReference type="InterPro" id="IPR018316">
    <property type="entry name" value="Tubulin/FtsZ_2-layer-sand-dom"/>
</dbReference>
<dbReference type="InterPro" id="IPR036525">
    <property type="entry name" value="Tubulin/FtsZ_GTPase_sf"/>
</dbReference>
<dbReference type="InterPro" id="IPR008280">
    <property type="entry name" value="Tub_FtsZ_C"/>
</dbReference>
<evidence type="ECO:0000256" key="1">
    <source>
        <dbReference type="ARBA" id="ARBA00009636"/>
    </source>
</evidence>
<dbReference type="InterPro" id="IPR004057">
    <property type="entry name" value="Epsilon_tubulin"/>
</dbReference>
<feature type="domain" description="Tubulin/FtsZ GTPase" evidence="6">
    <location>
        <begin position="57"/>
        <end position="284"/>
    </location>
</feature>
<dbReference type="PRINTS" id="PR01519">
    <property type="entry name" value="EPSLNTUBULIN"/>
</dbReference>
<organism evidence="8 9">
    <name type="scientific">Tetradesmus obliquus</name>
    <name type="common">Green alga</name>
    <name type="synonym">Acutodesmus obliquus</name>
    <dbReference type="NCBI Taxonomy" id="3088"/>
    <lineage>
        <taxon>Eukaryota</taxon>
        <taxon>Viridiplantae</taxon>
        <taxon>Chlorophyta</taxon>
        <taxon>core chlorophytes</taxon>
        <taxon>Chlorophyceae</taxon>
        <taxon>CS clade</taxon>
        <taxon>Sphaeropleales</taxon>
        <taxon>Scenedesmaceae</taxon>
        <taxon>Tetradesmus</taxon>
    </lineage>
</organism>
<dbReference type="InterPro" id="IPR000217">
    <property type="entry name" value="Tubulin"/>
</dbReference>
<dbReference type="PANTHER" id="PTHR11588">
    <property type="entry name" value="TUBULIN"/>
    <property type="match status" value="1"/>
</dbReference>
<evidence type="ECO:0000256" key="2">
    <source>
        <dbReference type="ARBA" id="ARBA00022701"/>
    </source>
</evidence>
<dbReference type="CDD" id="cd02190">
    <property type="entry name" value="epsilon_tubulin"/>
    <property type="match status" value="1"/>
</dbReference>
<dbReference type="FunFam" id="3.40.50.1440:FF:000017">
    <property type="entry name" value="Tubulin epsilon chain"/>
    <property type="match status" value="1"/>
</dbReference>
<comment type="similarity">
    <text evidence="1 5">Belongs to the tubulin family.</text>
</comment>
<dbReference type="SMART" id="SM00865">
    <property type="entry name" value="Tubulin_C"/>
    <property type="match status" value="1"/>
</dbReference>
<dbReference type="GO" id="GO:0005874">
    <property type="term" value="C:microtubule"/>
    <property type="evidence" value="ECO:0007669"/>
    <property type="project" value="UniProtKB-KW"/>
</dbReference>
<dbReference type="GO" id="GO:0007017">
    <property type="term" value="P:microtubule-based process"/>
    <property type="evidence" value="ECO:0007669"/>
    <property type="project" value="InterPro"/>
</dbReference>
<dbReference type="EMBL" id="FNXT01001270">
    <property type="protein sequence ID" value="SZX76964.1"/>
    <property type="molecule type" value="Genomic_DNA"/>
</dbReference>
<dbReference type="Proteomes" id="UP000256970">
    <property type="component" value="Unassembled WGS sequence"/>
</dbReference>
<dbReference type="PROSITE" id="PS00227">
    <property type="entry name" value="TUBULIN"/>
    <property type="match status" value="1"/>
</dbReference>
<dbReference type="AlphaFoldDB" id="A0A383WIN6"/>
<evidence type="ECO:0000256" key="3">
    <source>
        <dbReference type="ARBA" id="ARBA00022741"/>
    </source>
</evidence>
<dbReference type="STRING" id="3088.A0A383WIN6"/>
<evidence type="ECO:0008006" key="10">
    <source>
        <dbReference type="Google" id="ProtNLM"/>
    </source>
</evidence>
<keyword evidence="4 5" id="KW-0342">GTP-binding</keyword>
<keyword evidence="2 5" id="KW-0493">Microtubule</keyword>
<evidence type="ECO:0000256" key="5">
    <source>
        <dbReference type="RuleBase" id="RU000352"/>
    </source>
</evidence>
<evidence type="ECO:0000259" key="6">
    <source>
        <dbReference type="SMART" id="SM00864"/>
    </source>
</evidence>
<name>A0A383WIN6_TETOB</name>
<proteinExistence type="inferred from homology"/>
<dbReference type="Gene3D" id="1.10.287.600">
    <property type="entry name" value="Helix hairpin bin"/>
    <property type="match status" value="1"/>
</dbReference>
<dbReference type="GO" id="GO:0005525">
    <property type="term" value="F:GTP binding"/>
    <property type="evidence" value="ECO:0007669"/>
    <property type="project" value="UniProtKB-UniRule"/>
</dbReference>
<keyword evidence="3 5" id="KW-0547">Nucleotide-binding</keyword>
<evidence type="ECO:0000313" key="8">
    <source>
        <dbReference type="EMBL" id="SZX76964.1"/>
    </source>
</evidence>
<protein>
    <recommendedName>
        <fullName evidence="10">Tubulin/FtsZ GTPase domain-containing protein</fullName>
    </recommendedName>
</protein>
<accession>A0A383WIN6</accession>
<dbReference type="Gene3D" id="3.40.50.1440">
    <property type="entry name" value="Tubulin/FtsZ, GTPase domain"/>
    <property type="match status" value="1"/>
</dbReference>
<dbReference type="InterPro" id="IPR023123">
    <property type="entry name" value="Tubulin_C"/>
</dbReference>
<dbReference type="Pfam" id="PF03953">
    <property type="entry name" value="Tubulin_C"/>
    <property type="match status" value="1"/>
</dbReference>